<name>D0LJA7_HALO1</name>
<feature type="compositionally biased region" description="Low complexity" evidence="1">
    <location>
        <begin position="124"/>
        <end position="184"/>
    </location>
</feature>
<feature type="transmembrane region" description="Helical" evidence="2">
    <location>
        <begin position="12"/>
        <end position="34"/>
    </location>
</feature>
<dbReference type="STRING" id="502025.Hoch_2417"/>
<evidence type="ECO:0000313" key="3">
    <source>
        <dbReference type="EMBL" id="ACY14954.1"/>
    </source>
</evidence>
<proteinExistence type="predicted"/>
<organism evidence="3 4">
    <name type="scientific">Haliangium ochraceum (strain DSM 14365 / JCM 11303 / SMP-2)</name>
    <dbReference type="NCBI Taxonomy" id="502025"/>
    <lineage>
        <taxon>Bacteria</taxon>
        <taxon>Pseudomonadati</taxon>
        <taxon>Myxococcota</taxon>
        <taxon>Polyangia</taxon>
        <taxon>Haliangiales</taxon>
        <taxon>Kofleriaceae</taxon>
        <taxon>Haliangium</taxon>
    </lineage>
</organism>
<dbReference type="AlphaFoldDB" id="D0LJA7"/>
<evidence type="ECO:0000313" key="4">
    <source>
        <dbReference type="Proteomes" id="UP000001880"/>
    </source>
</evidence>
<protein>
    <submittedName>
        <fullName evidence="3">Uncharacterized protein</fullName>
    </submittedName>
</protein>
<gene>
    <name evidence="3" type="ordered locus">Hoch_2417</name>
</gene>
<keyword evidence="4" id="KW-1185">Reference proteome</keyword>
<dbReference type="HOGENOM" id="CLU_1400780_0_0_7"/>
<evidence type="ECO:0000256" key="2">
    <source>
        <dbReference type="SAM" id="Phobius"/>
    </source>
</evidence>
<keyword evidence="2" id="KW-0812">Transmembrane</keyword>
<reference evidence="3 4" key="1">
    <citation type="journal article" date="2010" name="Stand. Genomic Sci.">
        <title>Complete genome sequence of Haliangium ochraceum type strain (SMP-2).</title>
        <authorList>
            <consortium name="US DOE Joint Genome Institute (JGI-PGF)"/>
            <person name="Ivanova N."/>
            <person name="Daum C."/>
            <person name="Lang E."/>
            <person name="Abt B."/>
            <person name="Kopitz M."/>
            <person name="Saunders E."/>
            <person name="Lapidus A."/>
            <person name="Lucas S."/>
            <person name="Glavina Del Rio T."/>
            <person name="Nolan M."/>
            <person name="Tice H."/>
            <person name="Copeland A."/>
            <person name="Cheng J.F."/>
            <person name="Chen F."/>
            <person name="Bruce D."/>
            <person name="Goodwin L."/>
            <person name="Pitluck S."/>
            <person name="Mavromatis K."/>
            <person name="Pati A."/>
            <person name="Mikhailova N."/>
            <person name="Chen A."/>
            <person name="Palaniappan K."/>
            <person name="Land M."/>
            <person name="Hauser L."/>
            <person name="Chang Y.J."/>
            <person name="Jeffries C.D."/>
            <person name="Detter J.C."/>
            <person name="Brettin T."/>
            <person name="Rohde M."/>
            <person name="Goker M."/>
            <person name="Bristow J."/>
            <person name="Markowitz V."/>
            <person name="Eisen J.A."/>
            <person name="Hugenholtz P."/>
            <person name="Kyrpides N.C."/>
            <person name="Klenk H.P."/>
        </authorList>
    </citation>
    <scope>NUCLEOTIDE SEQUENCE [LARGE SCALE GENOMIC DNA]</scope>
    <source>
        <strain evidence="4">DSM 14365 / CIP 107738 / JCM 11303 / AJ 13395 / SMP-2</strain>
    </source>
</reference>
<accession>D0LJA7</accession>
<feature type="region of interest" description="Disordered" evidence="1">
    <location>
        <begin position="121"/>
        <end position="194"/>
    </location>
</feature>
<evidence type="ECO:0000256" key="1">
    <source>
        <dbReference type="SAM" id="MobiDB-lite"/>
    </source>
</evidence>
<dbReference type="KEGG" id="hoh:Hoch_2417"/>
<dbReference type="EMBL" id="CP001804">
    <property type="protein sequence ID" value="ACY14954.1"/>
    <property type="molecule type" value="Genomic_DNA"/>
</dbReference>
<sequence>MEATEKQPDNPNMVAIVVIGAVGAILVYVIFVALQAYFEVEAGRVEAARAAEDIDYQYRTLQTAQDEKMAGMRWVSQEQQTVTLPLDLAMQRVLEDVQRDPHGSLVPAVGAHDTATVPAVFGRPADGAQMPAPAAQDDATATEAPADAEGAAPAEGAAAEGAAPAEEAASGEGAAAATETAQPASNGAEENAPQ</sequence>
<dbReference type="RefSeq" id="WP_012827562.1">
    <property type="nucleotide sequence ID" value="NC_013440.1"/>
</dbReference>
<keyword evidence="2" id="KW-0472">Membrane</keyword>
<keyword evidence="2" id="KW-1133">Transmembrane helix</keyword>
<dbReference type="Proteomes" id="UP000001880">
    <property type="component" value="Chromosome"/>
</dbReference>